<dbReference type="InterPro" id="IPR052345">
    <property type="entry name" value="Rad_response_metalloprotease"/>
</dbReference>
<evidence type="ECO:0000313" key="3">
    <source>
        <dbReference type="EMBL" id="MBA0312315.1"/>
    </source>
</evidence>
<dbReference type="PANTHER" id="PTHR43236">
    <property type="entry name" value="ANTITOXIN HIGA1"/>
    <property type="match status" value="1"/>
</dbReference>
<dbReference type="EMBL" id="RAUE01000025">
    <property type="protein sequence ID" value="MBA0312315.1"/>
    <property type="molecule type" value="Genomic_DNA"/>
</dbReference>
<dbReference type="AlphaFoldDB" id="A0A2J0T4L3"/>
<gene>
    <name evidence="3" type="ORF">D7Y33_15075</name>
</gene>
<dbReference type="OrthoDB" id="9796786at2"/>
<evidence type="ECO:0000313" key="4">
    <source>
        <dbReference type="Proteomes" id="UP000822271"/>
    </source>
</evidence>
<protein>
    <submittedName>
        <fullName evidence="3">ImmA/IrrE family metallo-endopeptidase</fullName>
    </submittedName>
</protein>
<dbReference type="Pfam" id="PF06114">
    <property type="entry name" value="Peptidase_M78"/>
    <property type="match status" value="1"/>
</dbReference>
<dbReference type="InterPro" id="IPR010359">
    <property type="entry name" value="IrrE_HExxH"/>
</dbReference>
<organism evidence="3 4">
    <name type="scientific">Stenotrophomonas maltophilia</name>
    <name type="common">Pseudomonas maltophilia</name>
    <name type="synonym">Xanthomonas maltophilia</name>
    <dbReference type="NCBI Taxonomy" id="40324"/>
    <lineage>
        <taxon>Bacteria</taxon>
        <taxon>Pseudomonadati</taxon>
        <taxon>Pseudomonadota</taxon>
        <taxon>Gammaproteobacteria</taxon>
        <taxon>Lysobacterales</taxon>
        <taxon>Lysobacteraceae</taxon>
        <taxon>Stenotrophomonas</taxon>
        <taxon>Stenotrophomonas maltophilia group</taxon>
    </lineage>
</organism>
<feature type="region of interest" description="Disordered" evidence="1">
    <location>
        <begin position="1"/>
        <end position="34"/>
    </location>
</feature>
<comment type="caution">
    <text evidence="3">The sequence shown here is derived from an EMBL/GenBank/DDBJ whole genome shotgun (WGS) entry which is preliminary data.</text>
</comment>
<dbReference type="Proteomes" id="UP000822271">
    <property type="component" value="Unassembled WGS sequence"/>
</dbReference>
<name>A0A2J0T4L3_STEMA</name>
<feature type="compositionally biased region" description="Polar residues" evidence="1">
    <location>
        <begin position="1"/>
        <end position="25"/>
    </location>
</feature>
<feature type="domain" description="IrrE N-terminal-like" evidence="2">
    <location>
        <begin position="83"/>
        <end position="204"/>
    </location>
</feature>
<accession>A0A2J0T4L3</accession>
<dbReference type="Gene3D" id="1.10.10.2910">
    <property type="match status" value="1"/>
</dbReference>
<dbReference type="PANTHER" id="PTHR43236:SF2">
    <property type="entry name" value="BLL0069 PROTEIN"/>
    <property type="match status" value="1"/>
</dbReference>
<evidence type="ECO:0000259" key="2">
    <source>
        <dbReference type="Pfam" id="PF06114"/>
    </source>
</evidence>
<reference evidence="3" key="1">
    <citation type="submission" date="2018-09" db="EMBL/GenBank/DDBJ databases">
        <authorList>
            <person name="Groschel M."/>
            <person name="Kohl T."/>
            <person name="Conchillo-Sole O."/>
            <person name="Mamat U."/>
            <person name="Yero D."/>
            <person name="Niemann S."/>
            <person name="Daura X."/>
            <person name="Gibert I."/>
        </authorList>
    </citation>
    <scope>NUCLEOTIDE SEQUENCE</scope>
    <source>
        <strain evidence="3">OG156</strain>
    </source>
</reference>
<evidence type="ECO:0000256" key="1">
    <source>
        <dbReference type="SAM" id="MobiDB-lite"/>
    </source>
</evidence>
<reference evidence="3" key="2">
    <citation type="journal article" date="2020" name="Front. Microbiol.">
        <title>Genetic Variants of the DSF Quorum Sensing System in Stenotrophomonas maltophilia Influence Virulence and Resistance Phenotypes Among Genotypically Diverse Clinical Isolates.</title>
        <authorList>
            <person name="Yero D."/>
            <person name="Huedo P."/>
            <person name="Conchillo-Sole O."/>
            <person name="Martinez-Servat S."/>
            <person name="Mamat U."/>
            <person name="Coves X."/>
            <person name="Llanas F."/>
            <person name="Roca I."/>
            <person name="Vila J."/>
            <person name="Schaible U.E."/>
            <person name="Daura X."/>
            <person name="Gibert I."/>
        </authorList>
    </citation>
    <scope>NUCLEOTIDE SEQUENCE</scope>
    <source>
        <strain evidence="3">OG156</strain>
    </source>
</reference>
<proteinExistence type="predicted"/>
<sequence>MKPSSAITATLSRRTGNVSGRSSTASERDRSAALTPPKAAYRLTNLLNAISQAHGTPRFPIDVQSLALEAANIFKWDDPITEVRGEAINNFDGALFPDDGRKRWLLLYNSALRSLGRIKFTQAHELGHYLLHRHERECFQCTDEDMVDLDLDERDIEAEADYFASTLLMPLDDFRAQMGTEASLDAISGCADRYGVSLTAALLRWIGYTDHNAVVVIHRDGYVLKSKASQSAFRSGAFFPSRRKVIAVPDAVLASSDVPKNTTGVETDAKLWFPYVASGTSLREMKVTADHYDFAISLLVLPRGTSAWKPRCSDKA</sequence>